<dbReference type="Proteomes" id="UP000297861">
    <property type="component" value="Unassembled WGS sequence"/>
</dbReference>
<name>A0A4Y8L668_9BACT</name>
<dbReference type="AlphaFoldDB" id="A0A4Y8L668"/>
<accession>A0A4Y8L668</accession>
<dbReference type="RefSeq" id="WP_134435554.1">
    <property type="nucleotide sequence ID" value="NZ_AP028867.1"/>
</dbReference>
<organism evidence="1 2">
    <name type="scientific">Dysgonomonas capnocytophagoides</name>
    <dbReference type="NCBI Taxonomy" id="45254"/>
    <lineage>
        <taxon>Bacteria</taxon>
        <taxon>Pseudomonadati</taxon>
        <taxon>Bacteroidota</taxon>
        <taxon>Bacteroidia</taxon>
        <taxon>Bacteroidales</taxon>
        <taxon>Dysgonomonadaceae</taxon>
        <taxon>Dysgonomonas</taxon>
    </lineage>
</organism>
<evidence type="ECO:0000313" key="2">
    <source>
        <dbReference type="Proteomes" id="UP000297861"/>
    </source>
</evidence>
<dbReference type="NCBIfam" id="TIGR03519">
    <property type="entry name" value="T9SS_PorP_fam"/>
    <property type="match status" value="1"/>
</dbReference>
<sequence>MRFGGLALTVLIILCFTMNLRAQWDAQISQYWRTKTFFNPSFAGETDSIQASALHRMQWIGIEHAPRTFVINADMPVRFLDRKHGVGVLVNTESIGLFKNMFVGGQYVFKKSWKKNTLNIGVQAGFINIGFDATKIRIPEELKDYEENVPAAEANGKSFDAAIGISWITPKYYIGVSSTHLTQPKFDIDDNTVLDINRIYYFTAGYNLRFKRSKYEFQPSVLIKTDTKATQYDITARVVYNKTFNGGISWRKDDGFVFLLGMNVYGFDLGYAYDLSTSEISKASSGTHEFVIRYYMPVRLTKKGQNSHKSIRIL</sequence>
<gene>
    <name evidence="1" type="ORF">E2605_03800</name>
</gene>
<dbReference type="Pfam" id="PF11751">
    <property type="entry name" value="PorP_SprF"/>
    <property type="match status" value="1"/>
</dbReference>
<evidence type="ECO:0000313" key="1">
    <source>
        <dbReference type="EMBL" id="TFD97751.1"/>
    </source>
</evidence>
<dbReference type="EMBL" id="SOML01000002">
    <property type="protein sequence ID" value="TFD97751.1"/>
    <property type="molecule type" value="Genomic_DNA"/>
</dbReference>
<comment type="caution">
    <text evidence="1">The sequence shown here is derived from an EMBL/GenBank/DDBJ whole genome shotgun (WGS) entry which is preliminary data.</text>
</comment>
<dbReference type="OrthoDB" id="1320396at2"/>
<dbReference type="InterPro" id="IPR019861">
    <property type="entry name" value="PorP/SprF_Bacteroidetes"/>
</dbReference>
<dbReference type="STRING" id="1121485.GCA_000426485_03370"/>
<protein>
    <submittedName>
        <fullName evidence="1">Type IX secretion system membrane protein PorP/SprF</fullName>
    </submittedName>
</protein>
<proteinExistence type="predicted"/>
<reference evidence="1 2" key="1">
    <citation type="submission" date="2019-03" db="EMBL/GenBank/DDBJ databases">
        <title>San Antonio Military Medical Center submission to MRSN (WRAIR), pending publication.</title>
        <authorList>
            <person name="Blyth D.M."/>
            <person name="Mccarthy S.L."/>
            <person name="Schall S.E."/>
            <person name="Stam J.A."/>
            <person name="Ong A.C."/>
            <person name="Mcgann P.T."/>
        </authorList>
    </citation>
    <scope>NUCLEOTIDE SEQUENCE [LARGE SCALE GENOMIC DNA]</scope>
    <source>
        <strain evidence="1 2">MRSN571793</strain>
    </source>
</reference>
<keyword evidence="2" id="KW-1185">Reference proteome</keyword>